<gene>
    <name evidence="4" type="ORF">WJX72_001280</name>
</gene>
<keyword evidence="5" id="KW-1185">Reference proteome</keyword>
<dbReference type="InterPro" id="IPR007201">
    <property type="entry name" value="Mei2-like_Rrm_C"/>
</dbReference>
<dbReference type="SUPFAM" id="SSF54928">
    <property type="entry name" value="RNA-binding domain, RBD"/>
    <property type="match status" value="2"/>
</dbReference>
<dbReference type="Proteomes" id="UP001489004">
    <property type="component" value="Unassembled WGS sequence"/>
</dbReference>
<feature type="compositionally biased region" description="Polar residues" evidence="2">
    <location>
        <begin position="44"/>
        <end position="57"/>
    </location>
</feature>
<dbReference type="PANTHER" id="PTHR23189">
    <property type="entry name" value="RNA RECOGNITION MOTIF-CONTAINING"/>
    <property type="match status" value="1"/>
</dbReference>
<feature type="region of interest" description="Disordered" evidence="2">
    <location>
        <begin position="525"/>
        <end position="556"/>
    </location>
</feature>
<feature type="compositionally biased region" description="Low complexity" evidence="2">
    <location>
        <begin position="350"/>
        <end position="359"/>
    </location>
</feature>
<protein>
    <recommendedName>
        <fullName evidence="3">Mei2-like C-terminal RNA recognition motif domain-containing protein</fullName>
    </recommendedName>
</protein>
<keyword evidence="1" id="KW-0694">RNA-binding</keyword>
<evidence type="ECO:0000313" key="4">
    <source>
        <dbReference type="EMBL" id="KAK9812651.1"/>
    </source>
</evidence>
<organism evidence="4 5">
    <name type="scientific">[Myrmecia] bisecta</name>
    <dbReference type="NCBI Taxonomy" id="41462"/>
    <lineage>
        <taxon>Eukaryota</taxon>
        <taxon>Viridiplantae</taxon>
        <taxon>Chlorophyta</taxon>
        <taxon>core chlorophytes</taxon>
        <taxon>Trebouxiophyceae</taxon>
        <taxon>Trebouxiales</taxon>
        <taxon>Trebouxiaceae</taxon>
        <taxon>Myrmecia</taxon>
    </lineage>
</organism>
<name>A0AAW1PGK1_9CHLO</name>
<evidence type="ECO:0000259" key="3">
    <source>
        <dbReference type="Pfam" id="PF04059"/>
    </source>
</evidence>
<feature type="region of interest" description="Disordered" evidence="2">
    <location>
        <begin position="26"/>
        <end position="57"/>
    </location>
</feature>
<accession>A0AAW1PGK1</accession>
<dbReference type="InterPro" id="IPR012677">
    <property type="entry name" value="Nucleotide-bd_a/b_plait_sf"/>
</dbReference>
<evidence type="ECO:0000256" key="2">
    <source>
        <dbReference type="SAM" id="MobiDB-lite"/>
    </source>
</evidence>
<dbReference type="Pfam" id="PF04059">
    <property type="entry name" value="RRM_2"/>
    <property type="match status" value="1"/>
</dbReference>
<dbReference type="EMBL" id="JALJOR010000008">
    <property type="protein sequence ID" value="KAK9812651.1"/>
    <property type="molecule type" value="Genomic_DNA"/>
</dbReference>
<feature type="compositionally biased region" description="Polar residues" evidence="2">
    <location>
        <begin position="360"/>
        <end position="370"/>
    </location>
</feature>
<comment type="caution">
    <text evidence="4">The sequence shown here is derived from an EMBL/GenBank/DDBJ whole genome shotgun (WGS) entry which is preliminary data.</text>
</comment>
<dbReference type="Gene3D" id="3.30.70.330">
    <property type="match status" value="1"/>
</dbReference>
<evidence type="ECO:0000313" key="5">
    <source>
        <dbReference type="Proteomes" id="UP001489004"/>
    </source>
</evidence>
<dbReference type="InterPro" id="IPR035979">
    <property type="entry name" value="RBD_domain_sf"/>
</dbReference>
<dbReference type="GO" id="GO:0003723">
    <property type="term" value="F:RNA binding"/>
    <property type="evidence" value="ECO:0007669"/>
    <property type="project" value="UniProtKB-KW"/>
</dbReference>
<reference evidence="4 5" key="1">
    <citation type="journal article" date="2024" name="Nat. Commun.">
        <title>Phylogenomics reveals the evolutionary origins of lichenization in chlorophyte algae.</title>
        <authorList>
            <person name="Puginier C."/>
            <person name="Libourel C."/>
            <person name="Otte J."/>
            <person name="Skaloud P."/>
            <person name="Haon M."/>
            <person name="Grisel S."/>
            <person name="Petersen M."/>
            <person name="Berrin J.G."/>
            <person name="Delaux P.M."/>
            <person name="Dal Grande F."/>
            <person name="Keller J."/>
        </authorList>
    </citation>
    <scope>NUCLEOTIDE SEQUENCE [LARGE SCALE GENOMIC DNA]</scope>
    <source>
        <strain evidence="4 5">SAG 2043</strain>
    </source>
</reference>
<feature type="compositionally biased region" description="Low complexity" evidence="2">
    <location>
        <begin position="29"/>
        <end position="43"/>
    </location>
</feature>
<dbReference type="AlphaFoldDB" id="A0AAW1PGK1"/>
<sequence length="579" mass="61491">MQADCSDTLKVPASPSTPFCYYDAESDLSRSSSGSSATDRASLTNADQRSGSLRQQPPSWGCWEHSWRDAGPVSTTPPLVYCTPGPTHSVLTVGNSCSRLVSVAHRYGPVRTTITWAGGAVVTFFDARHAEAAKVAWKAAAALQRVESVLVSHATSGTHNQGTVAITPAVAGARAQQLGAEFGEVADTMLSPFDAGTVLVTFFDTRAADAAVAGLTGRVVQGQRLQASLVAPFSSPAQPSLPCSSQPASPVPAVQEAKAMGPPAQLAQGSMGQFETGVPGSHVPYGWPHVGQMYPVYPDGYPCPPGPHWQPAPDVFEHCGPPGFYMMGESFACMHGMPMYGGWVDAGPPSSGPMHGSPPRSYSGTEQSPARAQARHQRGSPHRDAAPPTFAFDAAEARAAKQPRTTLMIRNIPNKYTQKMLLAMLDARLKGHYDFFYLPIDFQNRCNLGFGFVNLLSGEATVACYEAFHGQLWEEFNSRKVCEVTYARVQGRQALVEHFRKSRFPCDDVECRPLVFETAGQEFGEPLGVRPSRHSASAAIQPPPPPPSAAAAEAGAPADKMAAALKVATPADKAAIEGA</sequence>
<proteinExistence type="predicted"/>
<feature type="domain" description="Mei2-like C-terminal RNA recognition motif" evidence="3">
    <location>
        <begin position="404"/>
        <end position="500"/>
    </location>
</feature>
<evidence type="ECO:0000256" key="1">
    <source>
        <dbReference type="ARBA" id="ARBA00022884"/>
    </source>
</evidence>
<feature type="region of interest" description="Disordered" evidence="2">
    <location>
        <begin position="350"/>
        <end position="388"/>
    </location>
</feature>